<organism evidence="1 2">
    <name type="scientific">Yersinia ruckeri</name>
    <dbReference type="NCBI Taxonomy" id="29486"/>
    <lineage>
        <taxon>Bacteria</taxon>
        <taxon>Pseudomonadati</taxon>
        <taxon>Pseudomonadota</taxon>
        <taxon>Gammaproteobacteria</taxon>
        <taxon>Enterobacterales</taxon>
        <taxon>Yersiniaceae</taxon>
        <taxon>Yersinia</taxon>
    </lineage>
</organism>
<keyword evidence="2" id="KW-1185">Reference proteome</keyword>
<dbReference type="AlphaFoldDB" id="A0A380QJC6"/>
<dbReference type="Proteomes" id="UP000255169">
    <property type="component" value="Unassembled WGS sequence"/>
</dbReference>
<reference evidence="1 2" key="1">
    <citation type="submission" date="2018-06" db="EMBL/GenBank/DDBJ databases">
        <authorList>
            <consortium name="Pathogen Informatics"/>
            <person name="Doyle S."/>
        </authorList>
    </citation>
    <scope>NUCLEOTIDE SEQUENCE [LARGE SCALE GENOMIC DNA]</scope>
    <source>
        <strain evidence="1 2">NCTC10476</strain>
    </source>
</reference>
<gene>
    <name evidence="1" type="ORF">NCTC10476_00002</name>
</gene>
<proteinExistence type="predicted"/>
<dbReference type="EMBL" id="UHJG01000001">
    <property type="protein sequence ID" value="SUP98184.1"/>
    <property type="molecule type" value="Genomic_DNA"/>
</dbReference>
<sequence>MRSNSDILILRDRAAFPANIRRRFRTVHFLRIHRPHAAADNGFTVPSSQMMLTLVCSLKSLIEFATIADLAGNKWGAEGFFITVYPSMPVNVSRLTVTGCI</sequence>
<evidence type="ECO:0000313" key="1">
    <source>
        <dbReference type="EMBL" id="SUP98184.1"/>
    </source>
</evidence>
<protein>
    <submittedName>
        <fullName evidence="1">Uncharacterized protein</fullName>
    </submittedName>
</protein>
<evidence type="ECO:0000313" key="2">
    <source>
        <dbReference type="Proteomes" id="UP000255169"/>
    </source>
</evidence>
<name>A0A380QJC6_YERRU</name>
<accession>A0A380QJC6</accession>